<dbReference type="SUPFAM" id="SSF51735">
    <property type="entry name" value="NAD(P)-binding Rossmann-fold domains"/>
    <property type="match status" value="1"/>
</dbReference>
<evidence type="ECO:0000313" key="5">
    <source>
        <dbReference type="EMBL" id="PSJ60051.1"/>
    </source>
</evidence>
<dbReference type="EMBL" id="PXYK01000010">
    <property type="protein sequence ID" value="PSJ60051.1"/>
    <property type="molecule type" value="Genomic_DNA"/>
</dbReference>
<dbReference type="Gene3D" id="3.40.50.720">
    <property type="entry name" value="NAD(P)-binding Rossmann-like Domain"/>
    <property type="match status" value="1"/>
</dbReference>
<dbReference type="InterPro" id="IPR051317">
    <property type="entry name" value="Gfo/Idh/MocA_oxidoreduct"/>
</dbReference>
<dbReference type="PANTHER" id="PTHR43708:SF5">
    <property type="entry name" value="CONSERVED EXPRESSED OXIDOREDUCTASE (EUROFUNG)-RELATED"/>
    <property type="match status" value="1"/>
</dbReference>
<evidence type="ECO:0000259" key="3">
    <source>
        <dbReference type="Pfam" id="PF01408"/>
    </source>
</evidence>
<protein>
    <submittedName>
        <fullName evidence="5">Gfo/Idh/MocA family oxidoreductase</fullName>
    </submittedName>
</protein>
<dbReference type="InterPro" id="IPR055170">
    <property type="entry name" value="GFO_IDH_MocA-like_dom"/>
</dbReference>
<evidence type="ECO:0000256" key="1">
    <source>
        <dbReference type="ARBA" id="ARBA00010928"/>
    </source>
</evidence>
<dbReference type="InterPro" id="IPR000683">
    <property type="entry name" value="Gfo/Idh/MocA-like_OxRdtase_N"/>
</dbReference>
<gene>
    <name evidence="5" type="ORF">C7I84_12190</name>
</gene>
<dbReference type="GO" id="GO:0016491">
    <property type="term" value="F:oxidoreductase activity"/>
    <property type="evidence" value="ECO:0007669"/>
    <property type="project" value="UniProtKB-KW"/>
</dbReference>
<keyword evidence="6" id="KW-1185">Reference proteome</keyword>
<keyword evidence="2" id="KW-0560">Oxidoreductase</keyword>
<organism evidence="5 6">
    <name type="scientific">Kumtagia ephedrae</name>
    <dbReference type="NCBI Taxonomy" id="2116701"/>
    <lineage>
        <taxon>Bacteria</taxon>
        <taxon>Pseudomonadati</taxon>
        <taxon>Pseudomonadota</taxon>
        <taxon>Alphaproteobacteria</taxon>
        <taxon>Hyphomicrobiales</taxon>
        <taxon>Phyllobacteriaceae</taxon>
        <taxon>Kumtagia</taxon>
    </lineage>
</organism>
<evidence type="ECO:0000256" key="2">
    <source>
        <dbReference type="ARBA" id="ARBA00023002"/>
    </source>
</evidence>
<sequence>MTGIAFVGTGFVADYYMTTLVNHPGLRLAGVFDRAPAELRRFASFYKVSAYPSLDALLDDPAVEIVANLTNPESHYEVSRRALEKGKHVYSEKPLAMRRDEAERLVRLAAQKGLSVAAAPANGLSAAHAAVASAIAAGEIGTPRLAYAEMEDGAVFRDKWQSWRSRSGAKWPGLHEFEIGCTLEHAGYALTWLVSLLGPVASLTAFSTLAFADKGVGTQGHAMGPDFSVGCLRFASGAAARLTCGLAAPRDRSLTILGDGGTILVRDLWDHHSPVYLEKAGAPRSLADKVLGRIERRLATALPLKPRPGKRLSLPLEARRPVLPAFPSQIDFCRGIAAQAEAVARGGAPFFSGDVALHITELALALSGAGERAQPYEVRSSFTPAAAAGRAPSR</sequence>
<dbReference type="Gene3D" id="3.30.360.10">
    <property type="entry name" value="Dihydrodipicolinate Reductase, domain 2"/>
    <property type="match status" value="1"/>
</dbReference>
<dbReference type="Pfam" id="PF01408">
    <property type="entry name" value="GFO_IDH_MocA"/>
    <property type="match status" value="1"/>
</dbReference>
<dbReference type="RefSeq" id="WP_106772463.1">
    <property type="nucleotide sequence ID" value="NZ_PXYK01000010.1"/>
</dbReference>
<feature type="domain" description="GFO/IDH/MocA-like oxidoreductase" evidence="4">
    <location>
        <begin position="129"/>
        <end position="263"/>
    </location>
</feature>
<proteinExistence type="inferred from homology"/>
<dbReference type="GO" id="GO:0000166">
    <property type="term" value="F:nucleotide binding"/>
    <property type="evidence" value="ECO:0007669"/>
    <property type="project" value="InterPro"/>
</dbReference>
<dbReference type="PANTHER" id="PTHR43708">
    <property type="entry name" value="CONSERVED EXPRESSED OXIDOREDUCTASE (EUROFUNG)"/>
    <property type="match status" value="1"/>
</dbReference>
<name>A0A2P7SCK4_9HYPH</name>
<feature type="domain" description="Gfo/Idh/MocA-like oxidoreductase N-terminal" evidence="3">
    <location>
        <begin position="4"/>
        <end position="116"/>
    </location>
</feature>
<comment type="caution">
    <text evidence="5">The sequence shown here is derived from an EMBL/GenBank/DDBJ whole genome shotgun (WGS) entry which is preliminary data.</text>
</comment>
<dbReference type="Proteomes" id="UP000241229">
    <property type="component" value="Unassembled WGS sequence"/>
</dbReference>
<dbReference type="OrthoDB" id="9776544at2"/>
<accession>A0A2P7SCK4</accession>
<dbReference type="AlphaFoldDB" id="A0A2P7SCK4"/>
<evidence type="ECO:0000259" key="4">
    <source>
        <dbReference type="Pfam" id="PF22725"/>
    </source>
</evidence>
<dbReference type="Pfam" id="PF22725">
    <property type="entry name" value="GFO_IDH_MocA_C3"/>
    <property type="match status" value="1"/>
</dbReference>
<dbReference type="SUPFAM" id="SSF55347">
    <property type="entry name" value="Glyceraldehyde-3-phosphate dehydrogenase-like, C-terminal domain"/>
    <property type="match status" value="1"/>
</dbReference>
<comment type="similarity">
    <text evidence="1">Belongs to the Gfo/Idh/MocA family.</text>
</comment>
<dbReference type="InterPro" id="IPR036291">
    <property type="entry name" value="NAD(P)-bd_dom_sf"/>
</dbReference>
<evidence type="ECO:0000313" key="6">
    <source>
        <dbReference type="Proteomes" id="UP000241229"/>
    </source>
</evidence>
<reference evidence="5 6" key="1">
    <citation type="submission" date="2018-03" db="EMBL/GenBank/DDBJ databases">
        <title>The draft genome of Mesorhizobium sp. 6GN-30.</title>
        <authorList>
            <person name="Liu L."/>
            <person name="Li L."/>
            <person name="Wang T."/>
            <person name="Zhang X."/>
            <person name="Liang L."/>
        </authorList>
    </citation>
    <scope>NUCLEOTIDE SEQUENCE [LARGE SCALE GENOMIC DNA]</scope>
    <source>
        <strain evidence="5 6">6GN30</strain>
    </source>
</reference>